<name>A0ABC8SZC1_9AQUA</name>
<feature type="non-terminal residue" evidence="1">
    <location>
        <position position="223"/>
    </location>
</feature>
<dbReference type="Proteomes" id="UP001642360">
    <property type="component" value="Unassembled WGS sequence"/>
</dbReference>
<proteinExistence type="predicted"/>
<comment type="caution">
    <text evidence="1">The sequence shown here is derived from an EMBL/GenBank/DDBJ whole genome shotgun (WGS) entry which is preliminary data.</text>
</comment>
<gene>
    <name evidence="1" type="ORF">ILEXP_LOCUS31128</name>
</gene>
<evidence type="ECO:0000313" key="2">
    <source>
        <dbReference type="Proteomes" id="UP001642360"/>
    </source>
</evidence>
<organism evidence="1 2">
    <name type="scientific">Ilex paraguariensis</name>
    <name type="common">yerba mate</name>
    <dbReference type="NCBI Taxonomy" id="185542"/>
    <lineage>
        <taxon>Eukaryota</taxon>
        <taxon>Viridiplantae</taxon>
        <taxon>Streptophyta</taxon>
        <taxon>Embryophyta</taxon>
        <taxon>Tracheophyta</taxon>
        <taxon>Spermatophyta</taxon>
        <taxon>Magnoliopsida</taxon>
        <taxon>eudicotyledons</taxon>
        <taxon>Gunneridae</taxon>
        <taxon>Pentapetalae</taxon>
        <taxon>asterids</taxon>
        <taxon>campanulids</taxon>
        <taxon>Aquifoliales</taxon>
        <taxon>Aquifoliaceae</taxon>
        <taxon>Ilex</taxon>
    </lineage>
</organism>
<reference evidence="1 2" key="1">
    <citation type="submission" date="2024-02" db="EMBL/GenBank/DDBJ databases">
        <authorList>
            <person name="Vignale AGUSTIN F."/>
            <person name="Sosa J E."/>
            <person name="Modenutti C."/>
        </authorList>
    </citation>
    <scope>NUCLEOTIDE SEQUENCE [LARGE SCALE GENOMIC DNA]</scope>
</reference>
<sequence>MDVSVVRIIFGDAVIFQTNAALKQPASNNPISKPVASQLHALAKKKKHQGIARRTTNNHKQASNIPVTPEHPVEEEQISAFTVHMNSHVNSEMCSSQICCENQQQSSLEKKMTKRRTNAALKQPASNNPISNPVASQLHALAKKKKHQGIARRTTNNHKQASNIPVTPEHPVEEEQISAFTVHMNSHVNSEMCSSQICCENQQQSSLEKKMVKKSAKKYIFAT</sequence>
<keyword evidence="2" id="KW-1185">Reference proteome</keyword>
<dbReference type="EMBL" id="CAUOFW020003835">
    <property type="protein sequence ID" value="CAK9162265.1"/>
    <property type="molecule type" value="Genomic_DNA"/>
</dbReference>
<dbReference type="AlphaFoldDB" id="A0ABC8SZC1"/>
<protein>
    <submittedName>
        <fullName evidence="1">Uncharacterized protein</fullName>
    </submittedName>
</protein>
<evidence type="ECO:0000313" key="1">
    <source>
        <dbReference type="EMBL" id="CAK9162265.1"/>
    </source>
</evidence>
<accession>A0ABC8SZC1</accession>